<dbReference type="InterPro" id="IPR050185">
    <property type="entry name" value="Ub_carboxyl-term_hydrolase"/>
</dbReference>
<dbReference type="SUPFAM" id="SSF54001">
    <property type="entry name" value="Cysteine proteinases"/>
    <property type="match status" value="1"/>
</dbReference>
<dbReference type="PANTHER" id="PTHR21646:SF6">
    <property type="entry name" value="UBIQUITIN CARBOXYL-TERMINAL HYDROLASE 21"/>
    <property type="match status" value="1"/>
</dbReference>
<feature type="compositionally biased region" description="Basic and acidic residues" evidence="4">
    <location>
        <begin position="388"/>
        <end position="425"/>
    </location>
</feature>
<protein>
    <recommendedName>
        <fullName evidence="2">ubiquitinyl hydrolase 1</fullName>
        <ecNumber evidence="2">3.4.19.12</ecNumber>
    </recommendedName>
</protein>
<dbReference type="Pfam" id="PF00443">
    <property type="entry name" value="UCH"/>
    <property type="match status" value="1"/>
</dbReference>
<feature type="compositionally biased region" description="Polar residues" evidence="4">
    <location>
        <begin position="669"/>
        <end position="682"/>
    </location>
</feature>
<feature type="compositionally biased region" description="Basic and acidic residues" evidence="4">
    <location>
        <begin position="556"/>
        <end position="582"/>
    </location>
</feature>
<dbReference type="InterPro" id="IPR038765">
    <property type="entry name" value="Papain-like_cys_pep_sf"/>
</dbReference>
<dbReference type="PROSITE" id="PS50235">
    <property type="entry name" value="USP_3"/>
    <property type="match status" value="1"/>
</dbReference>
<sequence length="815" mass="92761">MLLEQCAAGAVHDQRLQRGCEKVCCPALSVILYLSYMKFTVHLLITHVYFLCRYSEQNPHSEFLDHDLKALFDDLQNYTTYTFKITKKLGIDNVNEQRDAAEYFERILRMTSTDASKIFHGHLVNKTTCSKGHIQTDRDAPFWHLPLSLVDCCSKDYSVVKGIEEFFKTSDFCGENQMYCEQCDDKVDGTMRDVIKHHPDVLCLLLKRFEFNYNYMSYFKITCSVEVPYTLQIPEKYELYAFLDHFGDLRGGHYSATIKIQEDHRDRWYQFDDTRVTELDFQPFQVDNTERSQTTYLLFYSKKKDTAIPESTDVSTSGLPTISNEYDLSQDGKNKSNRKRKVEKTDTADNSKTARLREAGGSPDTPCNVDPLDKEPNEDKGTTGSDDLDQKHTEVDDAEKNRLDNNPDFKLDSSDRSAVCDDLSRQYEMSKLMDDKADNDEKAKDKQSEKKSHAEHPADTVGENICEHQENKQTCSPSHAEEKTKTDFQHDTKGKISADKPTAEMCCDTFQDKEKADEGKESILQDDQSHKHGNRHSDTLNMQEISVTHSSDNDVCVEREIRDVKEDRRERKGDEKGDHSKFEQNTVEEVSGAATTQKDVDVEEKKEHEGNTKQIQIREKPHLRPAGAEIIEAPKEKQDDATNEKTKAESFQLKARPKIQGVTEGGRGSQKSGTVITNTNKQITREENRQNSHGECFGTKMKNTGIETVGKPSQDSSARHVKYNKGHTENKSQTKSAAKPTEEEKQHGTSHPKYTKVPQVDLEIEAAKSSADNETVGWCSRFFTLAQCCFCCSSPAERDTPELIRCPIYKGCAGT</sequence>
<dbReference type="EC" id="3.4.19.12" evidence="2"/>
<feature type="domain" description="USP" evidence="5">
    <location>
        <begin position="26"/>
        <end position="303"/>
    </location>
</feature>
<dbReference type="PANTHER" id="PTHR21646">
    <property type="entry name" value="UBIQUITIN CARBOXYL-TERMINAL HYDROLASE"/>
    <property type="match status" value="1"/>
</dbReference>
<evidence type="ECO:0000256" key="2">
    <source>
        <dbReference type="ARBA" id="ARBA00012759"/>
    </source>
</evidence>
<evidence type="ECO:0000256" key="1">
    <source>
        <dbReference type="ARBA" id="ARBA00000707"/>
    </source>
</evidence>
<accession>A0AAX7VB19</accession>
<evidence type="ECO:0000256" key="4">
    <source>
        <dbReference type="SAM" id="MobiDB-lite"/>
    </source>
</evidence>
<feature type="compositionally biased region" description="Polar residues" evidence="4">
    <location>
        <begin position="312"/>
        <end position="327"/>
    </location>
</feature>
<evidence type="ECO:0000313" key="7">
    <source>
        <dbReference type="Proteomes" id="UP000265100"/>
    </source>
</evidence>
<feature type="compositionally biased region" description="Basic and acidic residues" evidence="4">
    <location>
        <begin position="683"/>
        <end position="692"/>
    </location>
</feature>
<keyword evidence="7" id="KW-1185">Reference proteome</keyword>
<feature type="compositionally biased region" description="Polar residues" evidence="4">
    <location>
        <begin position="583"/>
        <end position="597"/>
    </location>
</feature>
<feature type="region of interest" description="Disordered" evidence="4">
    <location>
        <begin position="513"/>
        <end position="757"/>
    </location>
</feature>
<organism evidence="6 7">
    <name type="scientific">Astatotilapia calliptera</name>
    <name type="common">Eastern happy</name>
    <name type="synonym">Chromis callipterus</name>
    <dbReference type="NCBI Taxonomy" id="8154"/>
    <lineage>
        <taxon>Eukaryota</taxon>
        <taxon>Metazoa</taxon>
        <taxon>Chordata</taxon>
        <taxon>Craniata</taxon>
        <taxon>Vertebrata</taxon>
        <taxon>Euteleostomi</taxon>
        <taxon>Actinopterygii</taxon>
        <taxon>Neopterygii</taxon>
        <taxon>Teleostei</taxon>
        <taxon>Neoteleostei</taxon>
        <taxon>Acanthomorphata</taxon>
        <taxon>Ovalentaria</taxon>
        <taxon>Cichlomorphae</taxon>
        <taxon>Cichliformes</taxon>
        <taxon>Cichlidae</taxon>
        <taxon>African cichlids</taxon>
        <taxon>Pseudocrenilabrinae</taxon>
        <taxon>Haplochromini</taxon>
        <taxon>Astatotilapia</taxon>
    </lineage>
</organism>
<dbReference type="GeneTree" id="ENSGT00940000174852"/>
<reference evidence="6" key="3">
    <citation type="submission" date="2025-09" db="UniProtKB">
        <authorList>
            <consortium name="Ensembl"/>
        </authorList>
    </citation>
    <scope>IDENTIFICATION</scope>
</reference>
<dbReference type="Gene3D" id="3.90.70.10">
    <property type="entry name" value="Cysteine proteinases"/>
    <property type="match status" value="1"/>
</dbReference>
<dbReference type="InterPro" id="IPR001394">
    <property type="entry name" value="Peptidase_C19_UCH"/>
</dbReference>
<dbReference type="Proteomes" id="UP000265100">
    <property type="component" value="Chromosome 3"/>
</dbReference>
<keyword evidence="3" id="KW-0378">Hydrolase</keyword>
<feature type="region of interest" description="Disordered" evidence="4">
    <location>
        <begin position="309"/>
        <end position="499"/>
    </location>
</feature>
<feature type="compositionally biased region" description="Basic and acidic residues" evidence="4">
    <location>
        <begin position="513"/>
        <end position="538"/>
    </location>
</feature>
<feature type="compositionally biased region" description="Polar residues" evidence="4">
    <location>
        <begin position="539"/>
        <end position="550"/>
    </location>
</feature>
<dbReference type="GO" id="GO:0016579">
    <property type="term" value="P:protein deubiquitination"/>
    <property type="evidence" value="ECO:0007669"/>
    <property type="project" value="InterPro"/>
</dbReference>
<name>A0AAX7VB19_ASTCA</name>
<feature type="compositionally biased region" description="Basic and acidic residues" evidence="4">
    <location>
        <begin position="371"/>
        <end position="381"/>
    </location>
</feature>
<dbReference type="InterPro" id="IPR018200">
    <property type="entry name" value="USP_CS"/>
</dbReference>
<evidence type="ECO:0000259" key="5">
    <source>
        <dbReference type="PROSITE" id="PS50235"/>
    </source>
</evidence>
<feature type="compositionally biased region" description="Basic and acidic residues" evidence="4">
    <location>
        <begin position="598"/>
        <end position="622"/>
    </location>
</feature>
<dbReference type="AlphaFoldDB" id="A0AAX7VB19"/>
<dbReference type="InterPro" id="IPR028889">
    <property type="entry name" value="USP"/>
</dbReference>
<reference evidence="6" key="2">
    <citation type="submission" date="2025-08" db="UniProtKB">
        <authorList>
            <consortium name="Ensembl"/>
        </authorList>
    </citation>
    <scope>IDENTIFICATION</scope>
</reference>
<feature type="compositionally biased region" description="Basic and acidic residues" evidence="4">
    <location>
        <begin position="632"/>
        <end position="648"/>
    </location>
</feature>
<feature type="compositionally biased region" description="Basic and acidic residues" evidence="4">
    <location>
        <begin position="431"/>
        <end position="458"/>
    </location>
</feature>
<feature type="compositionally biased region" description="Polar residues" evidence="4">
    <location>
        <begin position="701"/>
        <end position="716"/>
    </location>
</feature>
<dbReference type="Ensembl" id="ENSACLT00000062963.1">
    <property type="protein sequence ID" value="ENSACLP00000078840.1"/>
    <property type="gene ID" value="ENSACLG00000031402.1"/>
</dbReference>
<feature type="compositionally biased region" description="Basic and acidic residues" evidence="4">
    <location>
        <begin position="479"/>
        <end position="499"/>
    </location>
</feature>
<comment type="catalytic activity">
    <reaction evidence="1">
        <text>Thiol-dependent hydrolysis of ester, thioester, amide, peptide and isopeptide bonds formed by the C-terminal Gly of ubiquitin (a 76-residue protein attached to proteins as an intracellular targeting signal).</text>
        <dbReference type="EC" id="3.4.19.12"/>
    </reaction>
</comment>
<evidence type="ECO:0000313" key="6">
    <source>
        <dbReference type="Ensembl" id="ENSACLP00000078840.1"/>
    </source>
</evidence>
<dbReference type="GO" id="GO:0004843">
    <property type="term" value="F:cysteine-type deubiquitinase activity"/>
    <property type="evidence" value="ECO:0007669"/>
    <property type="project" value="UniProtKB-EC"/>
</dbReference>
<dbReference type="PROSITE" id="PS00973">
    <property type="entry name" value="USP_2"/>
    <property type="match status" value="1"/>
</dbReference>
<evidence type="ECO:0000256" key="3">
    <source>
        <dbReference type="ARBA" id="ARBA00022801"/>
    </source>
</evidence>
<proteinExistence type="predicted"/>
<reference evidence="6" key="1">
    <citation type="submission" date="2018-05" db="EMBL/GenBank/DDBJ databases">
        <authorList>
            <person name="Datahose"/>
        </authorList>
    </citation>
    <scope>NUCLEOTIDE SEQUENCE</scope>
</reference>